<name>Q6YTH4_ORYSJ</name>
<reference evidence="2" key="1">
    <citation type="journal article" date="2005" name="Nature">
        <title>The map-based sequence of the rice genome.</title>
        <authorList>
            <consortium name="International rice genome sequencing project (IRGSP)"/>
            <person name="Matsumoto T."/>
            <person name="Wu J."/>
            <person name="Kanamori H."/>
            <person name="Katayose Y."/>
            <person name="Fujisawa M."/>
            <person name="Namiki N."/>
            <person name="Mizuno H."/>
            <person name="Yamamoto K."/>
            <person name="Antonio B.A."/>
            <person name="Baba T."/>
            <person name="Sakata K."/>
            <person name="Nagamura Y."/>
            <person name="Aoki H."/>
            <person name="Arikawa K."/>
            <person name="Arita K."/>
            <person name="Bito T."/>
            <person name="Chiden Y."/>
            <person name="Fujitsuka N."/>
            <person name="Fukunaka R."/>
            <person name="Hamada M."/>
            <person name="Harada C."/>
            <person name="Hayashi A."/>
            <person name="Hijishita S."/>
            <person name="Honda M."/>
            <person name="Hosokawa S."/>
            <person name="Ichikawa Y."/>
            <person name="Idonuma A."/>
            <person name="Iijima M."/>
            <person name="Ikeda M."/>
            <person name="Ikeno M."/>
            <person name="Ito K."/>
            <person name="Ito S."/>
            <person name="Ito T."/>
            <person name="Ito Y."/>
            <person name="Ito Y."/>
            <person name="Iwabuchi A."/>
            <person name="Kamiya K."/>
            <person name="Karasawa W."/>
            <person name="Kurita K."/>
            <person name="Katagiri S."/>
            <person name="Kikuta A."/>
            <person name="Kobayashi H."/>
            <person name="Kobayashi N."/>
            <person name="Machita K."/>
            <person name="Maehara T."/>
            <person name="Masukawa M."/>
            <person name="Mizubayashi T."/>
            <person name="Mukai Y."/>
            <person name="Nagasaki H."/>
            <person name="Nagata Y."/>
            <person name="Naito S."/>
            <person name="Nakashima M."/>
            <person name="Nakama Y."/>
            <person name="Nakamichi Y."/>
            <person name="Nakamura M."/>
            <person name="Meguro A."/>
            <person name="Negishi M."/>
            <person name="Ohta I."/>
            <person name="Ohta T."/>
            <person name="Okamoto M."/>
            <person name="Ono N."/>
            <person name="Saji S."/>
            <person name="Sakaguchi M."/>
            <person name="Sakai K."/>
            <person name="Shibata M."/>
            <person name="Shimokawa T."/>
            <person name="Song J."/>
            <person name="Takazaki Y."/>
            <person name="Terasawa K."/>
            <person name="Tsugane M."/>
            <person name="Tsuji K."/>
            <person name="Ueda S."/>
            <person name="Waki K."/>
            <person name="Yamagata H."/>
            <person name="Yamamoto M."/>
            <person name="Yamamoto S."/>
            <person name="Yamane H."/>
            <person name="Yoshiki S."/>
            <person name="Yoshihara R."/>
            <person name="Yukawa K."/>
            <person name="Zhong H."/>
            <person name="Yano M."/>
            <person name="Yuan Q."/>
            <person name="Ouyang S."/>
            <person name="Liu J."/>
            <person name="Jones K.M."/>
            <person name="Gansberger K."/>
            <person name="Moffat K."/>
            <person name="Hill J."/>
            <person name="Bera J."/>
            <person name="Fadrosh D."/>
            <person name="Jin S."/>
            <person name="Johri S."/>
            <person name="Kim M."/>
            <person name="Overton L."/>
            <person name="Reardon M."/>
            <person name="Tsitrin T."/>
            <person name="Vuong H."/>
            <person name="Weaver B."/>
            <person name="Ciecko A."/>
            <person name="Tallon L."/>
            <person name="Jackson J."/>
            <person name="Pai G."/>
            <person name="Aken S.V."/>
            <person name="Utterback T."/>
            <person name="Reidmuller S."/>
            <person name="Feldblyum T."/>
            <person name="Hsiao J."/>
            <person name="Zismann V."/>
            <person name="Iobst S."/>
            <person name="de Vazeille A.R."/>
            <person name="Buell C.R."/>
            <person name="Ying K."/>
            <person name="Li Y."/>
            <person name="Lu T."/>
            <person name="Huang Y."/>
            <person name="Zhao Q."/>
            <person name="Feng Q."/>
            <person name="Zhang L."/>
            <person name="Zhu J."/>
            <person name="Weng Q."/>
            <person name="Mu J."/>
            <person name="Lu Y."/>
            <person name="Fan D."/>
            <person name="Liu Y."/>
            <person name="Guan J."/>
            <person name="Zhang Y."/>
            <person name="Yu S."/>
            <person name="Liu X."/>
            <person name="Zhang Y."/>
            <person name="Hong G."/>
            <person name="Han B."/>
            <person name="Choisne N."/>
            <person name="Demange N."/>
            <person name="Orjeda G."/>
            <person name="Samain S."/>
            <person name="Cattolico L."/>
            <person name="Pelletier E."/>
            <person name="Couloux A."/>
            <person name="Segurens B."/>
            <person name="Wincker P."/>
            <person name="D'Hont A."/>
            <person name="Scarpelli C."/>
            <person name="Weissenbach J."/>
            <person name="Salanoubat M."/>
            <person name="Quetier F."/>
            <person name="Yu Y."/>
            <person name="Kim H.R."/>
            <person name="Rambo T."/>
            <person name="Currie J."/>
            <person name="Collura K."/>
            <person name="Luo M."/>
            <person name="Yang T."/>
            <person name="Ammiraju J.S.S."/>
            <person name="Engler F."/>
            <person name="Soderlund C."/>
            <person name="Wing R.A."/>
            <person name="Palmer L.E."/>
            <person name="de la Bastide M."/>
            <person name="Spiegel L."/>
            <person name="Nascimento L."/>
            <person name="Zutavern T."/>
            <person name="O'Shaughnessy A."/>
            <person name="Dike S."/>
            <person name="Dedhia N."/>
            <person name="Preston R."/>
            <person name="Balija V."/>
            <person name="McCombie W.R."/>
            <person name="Chow T."/>
            <person name="Chen H."/>
            <person name="Chung M."/>
            <person name="Chen C."/>
            <person name="Shaw J."/>
            <person name="Wu H."/>
            <person name="Hsiao K."/>
            <person name="Chao Y."/>
            <person name="Chu M."/>
            <person name="Cheng C."/>
            <person name="Hour A."/>
            <person name="Lee P."/>
            <person name="Lin S."/>
            <person name="Lin Y."/>
            <person name="Liou J."/>
            <person name="Liu S."/>
            <person name="Hsing Y."/>
            <person name="Raghuvanshi S."/>
            <person name="Mohanty A."/>
            <person name="Bharti A.K."/>
            <person name="Gaur A."/>
            <person name="Gupta V."/>
            <person name="Kumar D."/>
            <person name="Ravi V."/>
            <person name="Vij S."/>
            <person name="Kapur A."/>
            <person name="Khurana P."/>
            <person name="Khurana P."/>
            <person name="Khurana J.P."/>
            <person name="Tyagi A.K."/>
            <person name="Gaikwad K."/>
            <person name="Singh A."/>
            <person name="Dalal V."/>
            <person name="Srivastava S."/>
            <person name="Dixit A."/>
            <person name="Pal A.K."/>
            <person name="Ghazi I.A."/>
            <person name="Yadav M."/>
            <person name="Pandit A."/>
            <person name="Bhargava A."/>
            <person name="Sureshbabu K."/>
            <person name="Batra K."/>
            <person name="Sharma T.R."/>
            <person name="Mohapatra T."/>
            <person name="Singh N.K."/>
            <person name="Messing J."/>
            <person name="Nelson A.B."/>
            <person name="Fuks G."/>
            <person name="Kavchok S."/>
            <person name="Keizer G."/>
            <person name="Linton E."/>
            <person name="Llaca V."/>
            <person name="Song R."/>
            <person name="Tanyolac B."/>
            <person name="Young S."/>
            <person name="Ho-Il K."/>
            <person name="Hahn J.H."/>
            <person name="Sangsakoo G."/>
            <person name="Vanavichit A."/>
            <person name="de Mattos Luiz.A.T."/>
            <person name="Zimmer P.D."/>
            <person name="Malone G."/>
            <person name="Dellagostin O."/>
            <person name="de Oliveira A.C."/>
            <person name="Bevan M."/>
            <person name="Bancroft I."/>
            <person name="Minx P."/>
            <person name="Cordum H."/>
            <person name="Wilson R."/>
            <person name="Cheng Z."/>
            <person name="Jin W."/>
            <person name="Jiang J."/>
            <person name="Leong S.A."/>
            <person name="Iwama H."/>
            <person name="Gojobori T."/>
            <person name="Itoh T."/>
            <person name="Niimura Y."/>
            <person name="Fujii Y."/>
            <person name="Habara T."/>
            <person name="Sakai H."/>
            <person name="Sato Y."/>
            <person name="Wilson G."/>
            <person name="Kumar K."/>
            <person name="McCouch S."/>
            <person name="Juretic N."/>
            <person name="Hoen D."/>
            <person name="Wright S."/>
            <person name="Bruskiewich R."/>
            <person name="Bureau T."/>
            <person name="Miyao A."/>
            <person name="Hirochika H."/>
            <person name="Nishikawa T."/>
            <person name="Kadowaki K."/>
            <person name="Sugiura M."/>
            <person name="Burr B."/>
            <person name="Sasaki T."/>
        </authorList>
    </citation>
    <scope>NUCLEOTIDE SEQUENCE [LARGE SCALE GENOMIC DNA]</scope>
    <source>
        <strain evidence="2">cv. Nipponbare</strain>
    </source>
</reference>
<gene>
    <name evidence="1" type="primary">P0020D05.27</name>
</gene>
<sequence>MTRTDTKRVVETEGTDEIVLEGFDEISRQVGSAYSGFVNFDGDEDPTGINSQCGDRHGKKVSPSYFAGTVTRKVLACVGGDTFLPEHQFVKEERHPHLKNVNDGVVYI</sequence>
<proteinExistence type="predicted"/>
<dbReference type="EMBL" id="AP006068">
    <property type="protein sequence ID" value="BAD17763.1"/>
    <property type="molecule type" value="Genomic_DNA"/>
</dbReference>
<accession>Q6YTH4</accession>
<evidence type="ECO:0000313" key="2">
    <source>
        <dbReference type="Proteomes" id="UP000000763"/>
    </source>
</evidence>
<protein>
    <submittedName>
        <fullName evidence="1">Uncharacterized protein</fullName>
    </submittedName>
</protein>
<organism evidence="1 2">
    <name type="scientific">Oryza sativa subsp. japonica</name>
    <name type="common">Rice</name>
    <dbReference type="NCBI Taxonomy" id="39947"/>
    <lineage>
        <taxon>Eukaryota</taxon>
        <taxon>Viridiplantae</taxon>
        <taxon>Streptophyta</taxon>
        <taxon>Embryophyta</taxon>
        <taxon>Tracheophyta</taxon>
        <taxon>Spermatophyta</taxon>
        <taxon>Magnoliopsida</taxon>
        <taxon>Liliopsida</taxon>
        <taxon>Poales</taxon>
        <taxon>Poaceae</taxon>
        <taxon>BOP clade</taxon>
        <taxon>Oryzoideae</taxon>
        <taxon>Oryzeae</taxon>
        <taxon>Oryzinae</taxon>
        <taxon>Oryza</taxon>
        <taxon>Oryza sativa</taxon>
    </lineage>
</organism>
<dbReference type="AlphaFoldDB" id="Q6YTH4"/>
<evidence type="ECO:0000313" key="1">
    <source>
        <dbReference type="EMBL" id="BAD17763.1"/>
    </source>
</evidence>
<dbReference type="Proteomes" id="UP000000763">
    <property type="component" value="Chromosome 2"/>
</dbReference>
<reference evidence="2" key="2">
    <citation type="journal article" date="2008" name="Nucleic Acids Res.">
        <title>The rice annotation project database (RAP-DB): 2008 update.</title>
        <authorList>
            <consortium name="The rice annotation project (RAP)"/>
        </authorList>
    </citation>
    <scope>GENOME REANNOTATION</scope>
    <source>
        <strain evidence="2">cv. Nipponbare</strain>
    </source>
</reference>